<evidence type="ECO:0000256" key="7">
    <source>
        <dbReference type="SAM" id="MobiDB-lite"/>
    </source>
</evidence>
<comment type="caution">
    <text evidence="9">The sequence shown here is derived from an EMBL/GenBank/DDBJ whole genome shotgun (WGS) entry which is preliminary data.</text>
</comment>
<evidence type="ECO:0000256" key="3">
    <source>
        <dbReference type="ARBA" id="ARBA00022884"/>
    </source>
</evidence>
<feature type="domain" description="SURP motif" evidence="8">
    <location>
        <begin position="183"/>
        <end position="225"/>
    </location>
</feature>
<evidence type="ECO:0000313" key="9">
    <source>
        <dbReference type="EMBL" id="KAJ8982201.1"/>
    </source>
</evidence>
<keyword evidence="2" id="KW-0677">Repeat</keyword>
<keyword evidence="10" id="KW-1185">Reference proteome</keyword>
<evidence type="ECO:0000256" key="6">
    <source>
        <dbReference type="ARBA" id="ARBA00023187"/>
    </source>
</evidence>
<dbReference type="PROSITE" id="PS50128">
    <property type="entry name" value="SURP"/>
    <property type="match status" value="2"/>
</dbReference>
<evidence type="ECO:0000313" key="10">
    <source>
        <dbReference type="Proteomes" id="UP001162164"/>
    </source>
</evidence>
<accession>A0ABQ9JV62</accession>
<dbReference type="Pfam" id="PF01805">
    <property type="entry name" value="Surp"/>
    <property type="match status" value="2"/>
</dbReference>
<keyword evidence="5" id="KW-0804">Transcription</keyword>
<keyword evidence="1" id="KW-0507">mRNA processing</keyword>
<dbReference type="InterPro" id="IPR000061">
    <property type="entry name" value="Surp"/>
</dbReference>
<dbReference type="Proteomes" id="UP001162164">
    <property type="component" value="Unassembled WGS sequence"/>
</dbReference>
<dbReference type="InterPro" id="IPR040397">
    <property type="entry name" value="SWAP"/>
</dbReference>
<evidence type="ECO:0000256" key="2">
    <source>
        <dbReference type="ARBA" id="ARBA00022737"/>
    </source>
</evidence>
<organism evidence="9 10">
    <name type="scientific">Molorchus minor</name>
    <dbReference type="NCBI Taxonomy" id="1323400"/>
    <lineage>
        <taxon>Eukaryota</taxon>
        <taxon>Metazoa</taxon>
        <taxon>Ecdysozoa</taxon>
        <taxon>Arthropoda</taxon>
        <taxon>Hexapoda</taxon>
        <taxon>Insecta</taxon>
        <taxon>Pterygota</taxon>
        <taxon>Neoptera</taxon>
        <taxon>Endopterygota</taxon>
        <taxon>Coleoptera</taxon>
        <taxon>Polyphaga</taxon>
        <taxon>Cucujiformia</taxon>
        <taxon>Chrysomeloidea</taxon>
        <taxon>Cerambycidae</taxon>
        <taxon>Lamiinae</taxon>
        <taxon>Monochamini</taxon>
        <taxon>Molorchus</taxon>
    </lineage>
</organism>
<evidence type="ECO:0000256" key="1">
    <source>
        <dbReference type="ARBA" id="ARBA00022664"/>
    </source>
</evidence>
<keyword evidence="6" id="KW-0508">mRNA splicing</keyword>
<dbReference type="Pfam" id="PF09750">
    <property type="entry name" value="DRY_EERY"/>
    <property type="match status" value="1"/>
</dbReference>
<feature type="region of interest" description="Disordered" evidence="7">
    <location>
        <begin position="418"/>
        <end position="440"/>
    </location>
</feature>
<dbReference type="PANTHER" id="PTHR13161:SF15">
    <property type="entry name" value="SPLICING FACTOR, SUPPRESSOR OF WHITE-APRICOT HOMOLOG"/>
    <property type="match status" value="1"/>
</dbReference>
<feature type="compositionally biased region" description="Basic and acidic residues" evidence="7">
    <location>
        <begin position="240"/>
        <end position="254"/>
    </location>
</feature>
<feature type="compositionally biased region" description="Polar residues" evidence="7">
    <location>
        <begin position="625"/>
        <end position="634"/>
    </location>
</feature>
<dbReference type="SMART" id="SM00648">
    <property type="entry name" value="SWAP"/>
    <property type="match status" value="2"/>
</dbReference>
<evidence type="ECO:0000256" key="4">
    <source>
        <dbReference type="ARBA" id="ARBA00023015"/>
    </source>
</evidence>
<feature type="compositionally biased region" description="Polar residues" evidence="7">
    <location>
        <begin position="418"/>
        <end position="435"/>
    </location>
</feature>
<sequence length="634" mass="72653">MAEWNTSDSGILRKNTTSENYDDLLVFGYACKLFREDEKALYIDQGKHLIPWMGDETLKIDRYDCRGALSDLRKYEASREGFDALRWLGLSEKEKQLEELCDKERYYALKNNEEEEQMYKEEEQKRQKTNTFQYSYDVPTDPSTKPHTTDVPAPEIDEDYVPSPILDVPVDIDIPKTVKESARIEKTAMFVCKQGPQMEILIKAKQAGNPQFSFLNQGDKLYKFYRHVLAALKAGRYQGHEPKIESKNELKQDDGNDQAPSSHYLHPSLLSTSLQREPVPQVPYKPSANCAYSQLVSRIQGTPAEPTPEPETAQTFAQMTYEQQQYYQYYYAQQYYEYYKQVALFQQGQGGNPGQFVPPPDFQNLDPNIQSYIQQIAYTQYLQQHQQQQTGNSPYAQIVSNVIKDVNPYTVNMPQLPQYSGPTESVTATKPTGTGLQLDDTASRDSAIDKVEVVMNKSLVPLAAYGSSSESDSDDSSAEEEKKKVPEFAVPTGETQSVIDKMAIYVSKNGEKFEDIVRAKGDPRFEFLKKDNEYNRYYREKIKKLKEEDKEKRAVEEKAPIVDKKEQVVEKKEPEKKEVKTPKKEKKVIAPVSFSIKKAKEDQPKEIKSALPIEESDEEVDNKTSEANTSDMRE</sequence>
<dbReference type="EMBL" id="JAPWTJ010000139">
    <property type="protein sequence ID" value="KAJ8982201.1"/>
    <property type="molecule type" value="Genomic_DNA"/>
</dbReference>
<reference evidence="9" key="1">
    <citation type="journal article" date="2023" name="Insect Mol. Biol.">
        <title>Genome sequencing provides insights into the evolution of gene families encoding plant cell wall-degrading enzymes in longhorned beetles.</title>
        <authorList>
            <person name="Shin N.R."/>
            <person name="Okamura Y."/>
            <person name="Kirsch R."/>
            <person name="Pauchet Y."/>
        </authorList>
    </citation>
    <scope>NUCLEOTIDE SEQUENCE</scope>
    <source>
        <strain evidence="9">MMC_N1</strain>
    </source>
</reference>
<dbReference type="SMART" id="SM01141">
    <property type="entry name" value="DRY_EERY"/>
    <property type="match status" value="1"/>
</dbReference>
<dbReference type="SUPFAM" id="SSF109905">
    <property type="entry name" value="Surp module (SWAP domain)"/>
    <property type="match status" value="2"/>
</dbReference>
<feature type="region of interest" description="Disordered" evidence="7">
    <location>
        <begin position="135"/>
        <end position="162"/>
    </location>
</feature>
<feature type="domain" description="SURP motif" evidence="8">
    <location>
        <begin position="498"/>
        <end position="538"/>
    </location>
</feature>
<feature type="region of interest" description="Disordered" evidence="7">
    <location>
        <begin position="548"/>
        <end position="584"/>
    </location>
</feature>
<feature type="region of interest" description="Disordered" evidence="7">
    <location>
        <begin position="465"/>
        <end position="486"/>
    </location>
</feature>
<evidence type="ECO:0000259" key="8">
    <source>
        <dbReference type="PROSITE" id="PS50128"/>
    </source>
</evidence>
<feature type="compositionally biased region" description="Basic and acidic residues" evidence="7">
    <location>
        <begin position="599"/>
        <end position="608"/>
    </location>
</feature>
<keyword evidence="4" id="KW-0805">Transcription regulation</keyword>
<dbReference type="InterPro" id="IPR019147">
    <property type="entry name" value="SWAP_N_domain"/>
</dbReference>
<keyword evidence="3" id="KW-0694">RNA-binding</keyword>
<gene>
    <name evidence="9" type="ORF">NQ317_013503</name>
</gene>
<proteinExistence type="predicted"/>
<dbReference type="Gene3D" id="1.10.10.790">
    <property type="entry name" value="Surp module"/>
    <property type="match status" value="2"/>
</dbReference>
<feature type="compositionally biased region" description="Basic and acidic residues" evidence="7">
    <location>
        <begin position="548"/>
        <end position="582"/>
    </location>
</feature>
<dbReference type="PANTHER" id="PTHR13161">
    <property type="entry name" value="SPLICING FACTOR SUPPRESSOR OF WHITE APRICOT"/>
    <property type="match status" value="1"/>
</dbReference>
<feature type="region of interest" description="Disordered" evidence="7">
    <location>
        <begin position="599"/>
        <end position="634"/>
    </location>
</feature>
<name>A0ABQ9JV62_9CUCU</name>
<feature type="region of interest" description="Disordered" evidence="7">
    <location>
        <begin position="240"/>
        <end position="265"/>
    </location>
</feature>
<protein>
    <recommendedName>
        <fullName evidence="8">SURP motif domain-containing protein</fullName>
    </recommendedName>
</protein>
<evidence type="ECO:0000256" key="5">
    <source>
        <dbReference type="ARBA" id="ARBA00023163"/>
    </source>
</evidence>
<dbReference type="InterPro" id="IPR035967">
    <property type="entry name" value="SWAP/Surp_sf"/>
</dbReference>